<dbReference type="GO" id="GO:0009103">
    <property type="term" value="P:lipopolysaccharide biosynthetic process"/>
    <property type="evidence" value="ECO:0007669"/>
    <property type="project" value="TreeGrafter"/>
</dbReference>
<feature type="domain" description="Acyltransferase 3" evidence="3">
    <location>
        <begin position="32"/>
        <end position="407"/>
    </location>
</feature>
<feature type="transmembrane region" description="Helical" evidence="2">
    <location>
        <begin position="541"/>
        <end position="558"/>
    </location>
</feature>
<feature type="region of interest" description="Disordered" evidence="1">
    <location>
        <begin position="1"/>
        <end position="26"/>
    </location>
</feature>
<feature type="transmembrane region" description="Helical" evidence="2">
    <location>
        <begin position="591"/>
        <end position="624"/>
    </location>
</feature>
<keyword evidence="5" id="KW-0808">Transferase</keyword>
<feature type="region of interest" description="Disordered" evidence="1">
    <location>
        <begin position="909"/>
        <end position="944"/>
    </location>
</feature>
<keyword evidence="2" id="KW-0812">Transmembrane</keyword>
<feature type="transmembrane region" description="Helical" evidence="2">
    <location>
        <begin position="284"/>
        <end position="304"/>
    </location>
</feature>
<name>A0A936NAA5_9ACTN</name>
<feature type="transmembrane region" description="Helical" evidence="2">
    <location>
        <begin position="513"/>
        <end position="534"/>
    </location>
</feature>
<dbReference type="PANTHER" id="PTHR23028:SF53">
    <property type="entry name" value="ACYL_TRANSF_3 DOMAIN-CONTAINING PROTEIN"/>
    <property type="match status" value="1"/>
</dbReference>
<dbReference type="Pfam" id="PF01757">
    <property type="entry name" value="Acyl_transf_3"/>
    <property type="match status" value="1"/>
</dbReference>
<feature type="region of interest" description="Disordered" evidence="1">
    <location>
        <begin position="1513"/>
        <end position="1533"/>
    </location>
</feature>
<feature type="transmembrane region" description="Helical" evidence="2">
    <location>
        <begin position="324"/>
        <end position="346"/>
    </location>
</feature>
<dbReference type="Proteomes" id="UP000727993">
    <property type="component" value="Unassembled WGS sequence"/>
</dbReference>
<sequence>MTPSDATAPAATSQSVGTGQATRSRGWRNQPLEGLRAVGAIAVLVTHLASSASGNQYWYARFTGRLDVGVTIFFVISAYLLYLPFARSLTGDRSRPDVRGYARRRLLRIFPAYLVVMGISAFIYGRGMPMTASQLARYLTLTHIYTPSTFDNPVPQAWSLSTELAFYAFLPIFAFAISRIPASSRSARIRNQWFGLAAMVVVGFAFRAWLVSLEVRVSGQTGSQGVVDPLTVISLKAWIFNHLDTFAVGMGLALIQAGREERSRSASDRGEVTVDGWPGASGRAISIAGAVVALVAFAVVSSSWVDLSVQSLLYSPGQEWARHLLYTAIGGGLVVSAVVGVRSNWFGPRLLGSAPFRFLGRISYGIYLTQILVIGIFLSRRPQDEFAIPIWQMSVFVVPVVLVSSWLLFQLVEQPAMRLGSRRISTFAKGLSAIGAAGLLWRLVSILHITTVLPDGGDPFYYHIQAGLLSAGRGFSEPFRWVQDGTLEPTAIHPPLYSMYLSISSFLGADTYLAHKTLSILAGVGVVVMIGLIARRVGGDWAGWIAAAIAAFYPQFWIVDGILWSEGLFTLFIALTVWAAYLYYDRPSRWGAVWLGLAVSGAVLTRGEALILAPLLVAPLVFFGPRPLRMLKDLRTRWRVRAERSAADDAGEAFDEVERSGEDGRGANDHVLNWRERSLRLVLAALAVTLPIAPWVARNMTAFDEPITISSNSDEVLYYANCVDSYYGDFIGYWSFPCQEREREVVQEPRDEAVRVKFWRDKGIDYAMSHKSRWPVVVAARVGRMLEVYRPAQGARILSIEGRPLGWTQFGQVMWWAMLPLAAAGSWLLRRRGVWTWPLWSQVTMVMAVTVVVYGHVRFRPPLDLAVIVAAAVALASATRWAAPRLLTSPLAARLLASDGPALIELASQPTGAEQAEPVESTDPVEDTDPAEASEPEPPGGNHSRAAAVAAWWRASPGRWWADHPGWRSGVGIAIIAVAVLAPLRELLRRQGVPMEEGFMLAFPERVLSGDVPNADFLHLYGPGSLWALAGWFKVFGVNLAAERWFGLIQLLGIVGGVAALARAWGRRLMVAAGVVCVIISFTAVGLAAMAWNGGLALLVCSVVALRRALDNEVRGTGWLVAAGALAGAALLFRPDLVLTVGLIAGVAVWLAGERRRLLWRAAAGLAAVGSLILVQVAMAGPSAAIEGMITQPVFDLRGGRALPVPPSWGFIDGFAQRVAMIEVPSWPLPMPAPSQQVFLWFVLLIASTALAVVTAAVTGRRWAWNADAMRGDRAVLTTMLVAPLVVGILPQGLQRADTTHLAWVGCIVIPLVPALLFQLTRHWFRAPLRGTWAAALGGGLVVALVVVAPIYTVRPYLDRVAESAGSPPPDEWSLNRNGRNFWLGGSAITVAAQQLTEDLDALSEPGQRLLVGPADLSRTPYSDAYWYYIFGDLTPATRYIEMDPGIADAADSGLADDVGTADWIILSHVWDAWDEANSSVEPGSDRPNEVLRQNFCRYRSYGDSFELWQRRPAEGCPDELPPTPVETPPARD</sequence>
<evidence type="ECO:0000313" key="5">
    <source>
        <dbReference type="EMBL" id="MBK9295981.1"/>
    </source>
</evidence>
<evidence type="ECO:0000259" key="3">
    <source>
        <dbReference type="Pfam" id="PF01757"/>
    </source>
</evidence>
<evidence type="ECO:0000259" key="4">
    <source>
        <dbReference type="Pfam" id="PF13231"/>
    </source>
</evidence>
<evidence type="ECO:0000256" key="1">
    <source>
        <dbReference type="SAM" id="MobiDB-lite"/>
    </source>
</evidence>
<feature type="compositionally biased region" description="Polar residues" evidence="1">
    <location>
        <begin position="14"/>
        <end position="23"/>
    </location>
</feature>
<feature type="transmembrane region" description="Helical" evidence="2">
    <location>
        <begin position="1302"/>
        <end position="1320"/>
    </location>
</feature>
<accession>A0A936NAA5</accession>
<feature type="compositionally biased region" description="Acidic residues" evidence="1">
    <location>
        <begin position="923"/>
        <end position="935"/>
    </location>
</feature>
<proteinExistence type="predicted"/>
<feature type="transmembrane region" description="Helical" evidence="2">
    <location>
        <begin position="1332"/>
        <end position="1352"/>
    </location>
</feature>
<feature type="transmembrane region" description="Helical" evidence="2">
    <location>
        <begin position="390"/>
        <end position="409"/>
    </location>
</feature>
<feature type="transmembrane region" description="Helical" evidence="2">
    <location>
        <begin position="1238"/>
        <end position="1260"/>
    </location>
</feature>
<feature type="transmembrane region" description="Helical" evidence="2">
    <location>
        <begin position="1045"/>
        <end position="1066"/>
    </location>
</feature>
<feature type="compositionally biased region" description="Pro residues" evidence="1">
    <location>
        <begin position="1520"/>
        <end position="1533"/>
    </location>
</feature>
<feature type="transmembrane region" description="Helical" evidence="2">
    <location>
        <begin position="358"/>
        <end position="378"/>
    </location>
</feature>
<feature type="transmembrane region" description="Helical" evidence="2">
    <location>
        <begin position="66"/>
        <end position="85"/>
    </location>
</feature>
<dbReference type="Pfam" id="PF13231">
    <property type="entry name" value="PMT_2"/>
    <property type="match status" value="1"/>
</dbReference>
<feature type="transmembrane region" description="Helical" evidence="2">
    <location>
        <begin position="193"/>
        <end position="210"/>
    </location>
</feature>
<feature type="compositionally biased region" description="Low complexity" evidence="1">
    <location>
        <begin position="1"/>
        <end position="13"/>
    </location>
</feature>
<feature type="transmembrane region" description="Helical" evidence="2">
    <location>
        <begin position="1073"/>
        <end position="1106"/>
    </location>
</feature>
<dbReference type="InterPro" id="IPR038731">
    <property type="entry name" value="RgtA/B/C-like"/>
</dbReference>
<feature type="transmembrane region" description="Helical" evidence="2">
    <location>
        <begin position="230"/>
        <end position="255"/>
    </location>
</feature>
<feature type="transmembrane region" description="Helical" evidence="2">
    <location>
        <begin position="164"/>
        <end position="181"/>
    </location>
</feature>
<feature type="transmembrane region" description="Helical" evidence="2">
    <location>
        <begin position="430"/>
        <end position="453"/>
    </location>
</feature>
<feature type="transmembrane region" description="Helical" evidence="2">
    <location>
        <begin position="106"/>
        <end position="125"/>
    </location>
</feature>
<dbReference type="PANTHER" id="PTHR23028">
    <property type="entry name" value="ACETYLTRANSFERASE"/>
    <property type="match status" value="1"/>
</dbReference>
<feature type="transmembrane region" description="Helical" evidence="2">
    <location>
        <begin position="1158"/>
        <end position="1179"/>
    </location>
</feature>
<dbReference type="InterPro" id="IPR002656">
    <property type="entry name" value="Acyl_transf_3_dom"/>
</dbReference>
<reference evidence="5 6" key="1">
    <citation type="submission" date="2020-10" db="EMBL/GenBank/DDBJ databases">
        <title>Connecting structure to function with the recovery of over 1000 high-quality activated sludge metagenome-assembled genomes encoding full-length rRNA genes using long-read sequencing.</title>
        <authorList>
            <person name="Singleton C.M."/>
            <person name="Petriglieri F."/>
            <person name="Kristensen J.M."/>
            <person name="Kirkegaard R.H."/>
            <person name="Michaelsen T.Y."/>
            <person name="Andersen M.H."/>
            <person name="Karst S.M."/>
            <person name="Dueholm M.S."/>
            <person name="Nielsen P.H."/>
            <person name="Albertsen M."/>
        </authorList>
    </citation>
    <scope>NUCLEOTIDE SEQUENCE [LARGE SCALE GENOMIC DNA]</scope>
    <source>
        <strain evidence="5">Lyne_18-Q3-R50-59_MAXAC.006</strain>
    </source>
</reference>
<dbReference type="GO" id="GO:0016747">
    <property type="term" value="F:acyltransferase activity, transferring groups other than amino-acyl groups"/>
    <property type="evidence" value="ECO:0007669"/>
    <property type="project" value="InterPro"/>
</dbReference>
<protein>
    <submittedName>
        <fullName evidence="5">Acyltransferase family protein</fullName>
    </submittedName>
</protein>
<feature type="transmembrane region" description="Helical" evidence="2">
    <location>
        <begin position="1118"/>
        <end position="1151"/>
    </location>
</feature>
<comment type="caution">
    <text evidence="5">The sequence shown here is derived from an EMBL/GenBank/DDBJ whole genome shotgun (WGS) entry which is preliminary data.</text>
</comment>
<gene>
    <name evidence="5" type="ORF">IPN02_03710</name>
</gene>
<feature type="transmembrane region" description="Helical" evidence="2">
    <location>
        <begin position="564"/>
        <end position="584"/>
    </location>
</feature>
<dbReference type="GO" id="GO:0016020">
    <property type="term" value="C:membrane"/>
    <property type="evidence" value="ECO:0007669"/>
    <property type="project" value="TreeGrafter"/>
</dbReference>
<keyword evidence="2" id="KW-0472">Membrane</keyword>
<organism evidence="5 6">
    <name type="scientific">Candidatus Neomicrothrix subdominans</name>
    <dbReference type="NCBI Taxonomy" id="2954438"/>
    <lineage>
        <taxon>Bacteria</taxon>
        <taxon>Bacillati</taxon>
        <taxon>Actinomycetota</taxon>
        <taxon>Acidimicrobiia</taxon>
        <taxon>Acidimicrobiales</taxon>
        <taxon>Microthrixaceae</taxon>
        <taxon>Candidatus Neomicrothrix</taxon>
    </lineage>
</organism>
<feature type="domain" description="Glycosyltransferase RgtA/B/C/D-like" evidence="4">
    <location>
        <begin position="493"/>
        <end position="623"/>
    </location>
</feature>
<feature type="transmembrane region" description="Helical" evidence="2">
    <location>
        <begin position="34"/>
        <end position="54"/>
    </location>
</feature>
<keyword evidence="2" id="KW-1133">Transmembrane helix</keyword>
<feature type="transmembrane region" description="Helical" evidence="2">
    <location>
        <begin position="1272"/>
        <end position="1290"/>
    </location>
</feature>
<keyword evidence="5" id="KW-0012">Acyltransferase</keyword>
<evidence type="ECO:0000313" key="6">
    <source>
        <dbReference type="Proteomes" id="UP000727993"/>
    </source>
</evidence>
<dbReference type="EMBL" id="JADJZA010000001">
    <property type="protein sequence ID" value="MBK9295981.1"/>
    <property type="molecule type" value="Genomic_DNA"/>
</dbReference>
<dbReference type="InterPro" id="IPR050879">
    <property type="entry name" value="Acyltransferase_3"/>
</dbReference>
<evidence type="ECO:0000256" key="2">
    <source>
        <dbReference type="SAM" id="Phobius"/>
    </source>
</evidence>